<evidence type="ECO:0000256" key="4">
    <source>
        <dbReference type="SAM" id="MobiDB-lite"/>
    </source>
</evidence>
<evidence type="ECO:0000256" key="2">
    <source>
        <dbReference type="ARBA" id="ARBA00022670"/>
    </source>
</evidence>
<feature type="region of interest" description="Disordered" evidence="4">
    <location>
        <begin position="70"/>
        <end position="89"/>
    </location>
</feature>
<dbReference type="Proteomes" id="UP001589862">
    <property type="component" value="Unassembled WGS sequence"/>
</dbReference>
<feature type="compositionally biased region" description="Basic and acidic residues" evidence="4">
    <location>
        <begin position="11"/>
        <end position="21"/>
    </location>
</feature>
<dbReference type="InterPro" id="IPR051201">
    <property type="entry name" value="Chloro_Bact_Ser_Proteases"/>
</dbReference>
<proteinExistence type="inferred from homology"/>
<feature type="domain" description="PDZ" evidence="5">
    <location>
        <begin position="376"/>
        <end position="466"/>
    </location>
</feature>
<dbReference type="SMART" id="SM00228">
    <property type="entry name" value="PDZ"/>
    <property type="match status" value="1"/>
</dbReference>
<evidence type="ECO:0000259" key="5">
    <source>
        <dbReference type="PROSITE" id="PS50106"/>
    </source>
</evidence>
<comment type="caution">
    <text evidence="6">The sequence shown here is derived from an EMBL/GenBank/DDBJ whole genome shotgun (WGS) entry which is preliminary data.</text>
</comment>
<evidence type="ECO:0000313" key="6">
    <source>
        <dbReference type="EMBL" id="MFC0581350.1"/>
    </source>
</evidence>
<dbReference type="SUPFAM" id="SSF50494">
    <property type="entry name" value="Trypsin-like serine proteases"/>
    <property type="match status" value="1"/>
</dbReference>
<dbReference type="InterPro" id="IPR043504">
    <property type="entry name" value="Peptidase_S1_PA_chymotrypsin"/>
</dbReference>
<dbReference type="Pfam" id="PF13180">
    <property type="entry name" value="PDZ_2"/>
    <property type="match status" value="1"/>
</dbReference>
<dbReference type="InterPro" id="IPR009003">
    <property type="entry name" value="Peptidase_S1_PA"/>
</dbReference>
<evidence type="ECO:0000313" key="7">
    <source>
        <dbReference type="Proteomes" id="UP001589862"/>
    </source>
</evidence>
<dbReference type="GO" id="GO:0006508">
    <property type="term" value="P:proteolysis"/>
    <property type="evidence" value="ECO:0007669"/>
    <property type="project" value="UniProtKB-KW"/>
</dbReference>
<feature type="compositionally biased region" description="Polar residues" evidence="4">
    <location>
        <begin position="72"/>
        <end position="86"/>
    </location>
</feature>
<dbReference type="InterPro" id="IPR036034">
    <property type="entry name" value="PDZ_sf"/>
</dbReference>
<dbReference type="EC" id="3.4.21.-" evidence="6"/>
<dbReference type="PANTHER" id="PTHR43343">
    <property type="entry name" value="PEPTIDASE S12"/>
    <property type="match status" value="1"/>
</dbReference>
<keyword evidence="7" id="KW-1185">Reference proteome</keyword>
<keyword evidence="3 6" id="KW-0378">Hydrolase</keyword>
<organism evidence="6 7">
    <name type="scientific">Micrococcoides hystricis</name>
    <dbReference type="NCBI Taxonomy" id="1572761"/>
    <lineage>
        <taxon>Bacteria</taxon>
        <taxon>Bacillati</taxon>
        <taxon>Actinomycetota</taxon>
        <taxon>Actinomycetes</taxon>
        <taxon>Micrococcales</taxon>
        <taxon>Micrococcaceae</taxon>
        <taxon>Micrococcoides</taxon>
    </lineage>
</organism>
<dbReference type="GO" id="GO:0008233">
    <property type="term" value="F:peptidase activity"/>
    <property type="evidence" value="ECO:0007669"/>
    <property type="project" value="UniProtKB-KW"/>
</dbReference>
<evidence type="ECO:0000256" key="1">
    <source>
        <dbReference type="ARBA" id="ARBA00010541"/>
    </source>
</evidence>
<protein>
    <submittedName>
        <fullName evidence="6">S1C family serine protease</fullName>
        <ecNumber evidence="6">3.4.21.-</ecNumber>
    </submittedName>
</protein>
<feature type="region of interest" description="Disordered" evidence="4">
    <location>
        <begin position="1"/>
        <end position="53"/>
    </location>
</feature>
<dbReference type="EMBL" id="JBHLUB010000003">
    <property type="protein sequence ID" value="MFC0581350.1"/>
    <property type="molecule type" value="Genomic_DNA"/>
</dbReference>
<dbReference type="InterPro" id="IPR001478">
    <property type="entry name" value="PDZ"/>
</dbReference>
<dbReference type="PANTHER" id="PTHR43343:SF3">
    <property type="entry name" value="PROTEASE DO-LIKE 8, CHLOROPLASTIC"/>
    <property type="match status" value="1"/>
</dbReference>
<dbReference type="Gene3D" id="2.30.42.10">
    <property type="match status" value="1"/>
</dbReference>
<dbReference type="InterPro" id="IPR001940">
    <property type="entry name" value="Peptidase_S1C"/>
</dbReference>
<keyword evidence="2 6" id="KW-0645">Protease</keyword>
<dbReference type="PROSITE" id="PS50106">
    <property type="entry name" value="PDZ"/>
    <property type="match status" value="1"/>
</dbReference>
<gene>
    <name evidence="6" type="ORF">ACFFFR_02950</name>
</gene>
<reference evidence="6 7" key="1">
    <citation type="submission" date="2024-09" db="EMBL/GenBank/DDBJ databases">
        <authorList>
            <person name="Sun Q."/>
            <person name="Mori K."/>
        </authorList>
    </citation>
    <scope>NUCLEOTIDE SEQUENCE [LARGE SCALE GENOMIC DNA]</scope>
    <source>
        <strain evidence="6 7">NCAIM B.02604</strain>
    </source>
</reference>
<dbReference type="RefSeq" id="WP_377458037.1">
    <property type="nucleotide sequence ID" value="NZ_JBHLUB010000003.1"/>
</dbReference>
<evidence type="ECO:0000256" key="3">
    <source>
        <dbReference type="ARBA" id="ARBA00022801"/>
    </source>
</evidence>
<dbReference type="SUPFAM" id="SSF50156">
    <property type="entry name" value="PDZ domain-like"/>
    <property type="match status" value="1"/>
</dbReference>
<dbReference type="Gene3D" id="2.40.10.10">
    <property type="entry name" value="Trypsin-like serine proteases"/>
    <property type="match status" value="2"/>
</dbReference>
<dbReference type="PRINTS" id="PR00834">
    <property type="entry name" value="PROTEASES2C"/>
</dbReference>
<accession>A0ABV6P888</accession>
<sequence length="481" mass="49684">MSENNNPNTEPFDRSHQHDPASKTPPSHNPDLGPQHTQPLPRYGAPTEQESAWGQRSGEYQYGHHQPETVQHHQYQQNRNGDSPQSGKRYGVGMVVGSALLAGLIGGIGGAGVATVISNQNATGSLGSQPQTLNINNPESVTPVTAAAAKAAPSVVTISVVQGRNSGSGSGVVIDDEGHILTNNHVVTLGGQADSPQIQVKSADGKVYNATLIGRDSYSDLAVLKVEDADLPAIEMAESANLNVGDGAIAIGAPLGLDGTVTDGIISRLNRTISVQSAALPGEDGSDPEESGPNHFDFRIPGVETPHSRGSIAINVIQTDAAINQGNSGGALLDGQGRLIGINVAIASSGQSESAGNIGVGFAIPIDYAKRIAEDIIQHGEASHGLLGVTVRPKAPQSADTSSHFSVGAEVVQSISGGPADKAGLRSGDVITAVGDRRVEDALTLNAAVREYRAGDEAEVRYLRNGQERTANVTLADLADQ</sequence>
<dbReference type="Pfam" id="PF13365">
    <property type="entry name" value="Trypsin_2"/>
    <property type="match status" value="1"/>
</dbReference>
<comment type="similarity">
    <text evidence="1">Belongs to the peptidase S1C family.</text>
</comment>
<name>A0ABV6P888_9MICC</name>